<name>A0AAN6P6Y1_9PEZI</name>
<protein>
    <submittedName>
        <fullName evidence="1">Uncharacterized protein</fullName>
    </submittedName>
</protein>
<organism evidence="1 2">
    <name type="scientific">Parachaetomium inaequale</name>
    <dbReference type="NCBI Taxonomy" id="2588326"/>
    <lineage>
        <taxon>Eukaryota</taxon>
        <taxon>Fungi</taxon>
        <taxon>Dikarya</taxon>
        <taxon>Ascomycota</taxon>
        <taxon>Pezizomycotina</taxon>
        <taxon>Sordariomycetes</taxon>
        <taxon>Sordariomycetidae</taxon>
        <taxon>Sordariales</taxon>
        <taxon>Chaetomiaceae</taxon>
        <taxon>Parachaetomium</taxon>
    </lineage>
</organism>
<proteinExistence type="predicted"/>
<reference evidence="2" key="1">
    <citation type="journal article" date="2023" name="Mol. Phylogenet. Evol.">
        <title>Genome-scale phylogeny and comparative genomics of the fungal order Sordariales.</title>
        <authorList>
            <person name="Hensen N."/>
            <person name="Bonometti L."/>
            <person name="Westerberg I."/>
            <person name="Brannstrom I.O."/>
            <person name="Guillou S."/>
            <person name="Cros-Aarteil S."/>
            <person name="Calhoun S."/>
            <person name="Haridas S."/>
            <person name="Kuo A."/>
            <person name="Mondo S."/>
            <person name="Pangilinan J."/>
            <person name="Riley R."/>
            <person name="LaButti K."/>
            <person name="Andreopoulos B."/>
            <person name="Lipzen A."/>
            <person name="Chen C."/>
            <person name="Yan M."/>
            <person name="Daum C."/>
            <person name="Ng V."/>
            <person name="Clum A."/>
            <person name="Steindorff A."/>
            <person name="Ohm R.A."/>
            <person name="Martin F."/>
            <person name="Silar P."/>
            <person name="Natvig D.O."/>
            <person name="Lalanne C."/>
            <person name="Gautier V."/>
            <person name="Ament-Velasquez S.L."/>
            <person name="Kruys A."/>
            <person name="Hutchinson M.I."/>
            <person name="Powell A.J."/>
            <person name="Barry K."/>
            <person name="Miller A.N."/>
            <person name="Grigoriev I.V."/>
            <person name="Debuchy R."/>
            <person name="Gladieux P."/>
            <person name="Hiltunen Thoren M."/>
            <person name="Johannesson H."/>
        </authorList>
    </citation>
    <scope>NUCLEOTIDE SEQUENCE [LARGE SCALE GENOMIC DNA]</scope>
    <source>
        <strain evidence="2">CBS 284.82</strain>
    </source>
</reference>
<dbReference type="AlphaFoldDB" id="A0AAN6P6Y1"/>
<gene>
    <name evidence="1" type="ORF">C8A01DRAFT_42030</name>
</gene>
<keyword evidence="2" id="KW-1185">Reference proteome</keyword>
<comment type="caution">
    <text evidence="1">The sequence shown here is derived from an EMBL/GenBank/DDBJ whole genome shotgun (WGS) entry which is preliminary data.</text>
</comment>
<dbReference type="EMBL" id="MU854777">
    <property type="protein sequence ID" value="KAK4031523.1"/>
    <property type="molecule type" value="Genomic_DNA"/>
</dbReference>
<sequence>MAYADASNAASMAFRALLLLSPPTPTPAPLAGGGTTSNNCCNTLALGLPL</sequence>
<evidence type="ECO:0000313" key="2">
    <source>
        <dbReference type="Proteomes" id="UP001303115"/>
    </source>
</evidence>
<dbReference type="Proteomes" id="UP001303115">
    <property type="component" value="Unassembled WGS sequence"/>
</dbReference>
<evidence type="ECO:0000313" key="1">
    <source>
        <dbReference type="EMBL" id="KAK4031523.1"/>
    </source>
</evidence>
<accession>A0AAN6P6Y1</accession>